<accession>A0ACB9YTQ3</accession>
<comment type="caution">
    <text evidence="1">The sequence shown here is derived from an EMBL/GenBank/DDBJ whole genome shotgun (WGS) entry which is preliminary data.</text>
</comment>
<dbReference type="EMBL" id="MU393518">
    <property type="protein sequence ID" value="KAI4862806.1"/>
    <property type="molecule type" value="Genomic_DNA"/>
</dbReference>
<reference evidence="1 2" key="1">
    <citation type="journal article" date="2022" name="New Phytol.">
        <title>Ecological generalism drives hyperdiversity of secondary metabolite gene clusters in xylarialean endophytes.</title>
        <authorList>
            <person name="Franco M.E.E."/>
            <person name="Wisecaver J.H."/>
            <person name="Arnold A.E."/>
            <person name="Ju Y.M."/>
            <person name="Slot J.C."/>
            <person name="Ahrendt S."/>
            <person name="Moore L.P."/>
            <person name="Eastman K.E."/>
            <person name="Scott K."/>
            <person name="Konkel Z."/>
            <person name="Mondo S.J."/>
            <person name="Kuo A."/>
            <person name="Hayes R.D."/>
            <person name="Haridas S."/>
            <person name="Andreopoulos B."/>
            <person name="Riley R."/>
            <person name="LaButti K."/>
            <person name="Pangilinan J."/>
            <person name="Lipzen A."/>
            <person name="Amirebrahimi M."/>
            <person name="Yan J."/>
            <person name="Adam C."/>
            <person name="Keymanesh K."/>
            <person name="Ng V."/>
            <person name="Louie K."/>
            <person name="Northen T."/>
            <person name="Drula E."/>
            <person name="Henrissat B."/>
            <person name="Hsieh H.M."/>
            <person name="Youens-Clark K."/>
            <person name="Lutzoni F."/>
            <person name="Miadlikowska J."/>
            <person name="Eastwood D.C."/>
            <person name="Hamelin R.C."/>
            <person name="Grigoriev I.V."/>
            <person name="U'Ren J.M."/>
        </authorList>
    </citation>
    <scope>NUCLEOTIDE SEQUENCE [LARGE SCALE GENOMIC DNA]</scope>
    <source>
        <strain evidence="1 2">CBS 119005</strain>
    </source>
</reference>
<protein>
    <submittedName>
        <fullName evidence="1">Heterokaryon incompatibility protein-domain-containing protein</fullName>
    </submittedName>
</protein>
<proteinExistence type="predicted"/>
<gene>
    <name evidence="1" type="ORF">F4820DRAFT_450634</name>
</gene>
<name>A0ACB9YTQ3_9PEZI</name>
<sequence length="361" mass="40645">MKDIALDPDTALVEGISVGKVISAQWRAHHIRRPLETLHNKDLPNVEFEEFFVPVSGDQMPFRLEDLSPRRIASQRDHEYFDTSSLRSWLKFCDENHGPACSHAITSHNLPRGFRLIDTKAMCITDSPKTYQYVALSYVWSLASSEPSSAAACLELRTDNWNELRKVGSLSRLDLPEVVVDAVRLCASLGEQYLWVDRVCILQNDPASRGKQIEAMDRIYESASFTIVAAGAGDGTFGLRGTAGRPRLKASRSTLHSESSTISREERRFNDSIGPMRLVEESLWSRRGWTFQEQVLSRRLVFMTSTWVPVQCAKALAVETGHIFELFGEDGPGGGNETTISIRDITELRLFYGLVEKFSER</sequence>
<organism evidence="1 2">
    <name type="scientific">Hypoxylon rubiginosum</name>
    <dbReference type="NCBI Taxonomy" id="110542"/>
    <lineage>
        <taxon>Eukaryota</taxon>
        <taxon>Fungi</taxon>
        <taxon>Dikarya</taxon>
        <taxon>Ascomycota</taxon>
        <taxon>Pezizomycotina</taxon>
        <taxon>Sordariomycetes</taxon>
        <taxon>Xylariomycetidae</taxon>
        <taxon>Xylariales</taxon>
        <taxon>Hypoxylaceae</taxon>
        <taxon>Hypoxylon</taxon>
    </lineage>
</organism>
<dbReference type="Proteomes" id="UP001497700">
    <property type="component" value="Unassembled WGS sequence"/>
</dbReference>
<evidence type="ECO:0000313" key="1">
    <source>
        <dbReference type="EMBL" id="KAI4862806.1"/>
    </source>
</evidence>
<keyword evidence="2" id="KW-1185">Reference proteome</keyword>
<evidence type="ECO:0000313" key="2">
    <source>
        <dbReference type="Proteomes" id="UP001497700"/>
    </source>
</evidence>